<dbReference type="GO" id="GO:0005634">
    <property type="term" value="C:nucleus"/>
    <property type="evidence" value="ECO:0007669"/>
    <property type="project" value="UniProtKB-SubCell"/>
</dbReference>
<dbReference type="FunCoup" id="A0A1U8A5T0">
    <property type="interactions" value="1700"/>
</dbReference>
<reference evidence="8" key="1">
    <citation type="submission" date="2025-08" db="UniProtKB">
        <authorList>
            <consortium name="RefSeq"/>
        </authorList>
    </citation>
    <scope>IDENTIFICATION</scope>
</reference>
<dbReference type="SUPFAM" id="SSF53098">
    <property type="entry name" value="Ribonuclease H-like"/>
    <property type="match status" value="1"/>
</dbReference>
<dbReference type="eggNOG" id="ENOG502QR6K">
    <property type="taxonomic scope" value="Eukaryota"/>
</dbReference>
<dbReference type="GO" id="GO:0008270">
    <property type="term" value="F:zinc ion binding"/>
    <property type="evidence" value="ECO:0007669"/>
    <property type="project" value="UniProtKB-KW"/>
</dbReference>
<name>A0A1U8A5T0_NELNU</name>
<dbReference type="AlphaFoldDB" id="A0A1U8A5T0"/>
<evidence type="ECO:0000313" key="7">
    <source>
        <dbReference type="Proteomes" id="UP000189703"/>
    </source>
</evidence>
<dbReference type="InterPro" id="IPR007021">
    <property type="entry name" value="DUF659"/>
</dbReference>
<evidence type="ECO:0000256" key="3">
    <source>
        <dbReference type="ARBA" id="ARBA00022771"/>
    </source>
</evidence>
<keyword evidence="3" id="KW-0863">Zinc-finger</keyword>
<dbReference type="PANTHER" id="PTHR32166">
    <property type="entry name" value="OSJNBA0013A04.12 PROTEIN"/>
    <property type="match status" value="1"/>
</dbReference>
<evidence type="ECO:0000256" key="1">
    <source>
        <dbReference type="ARBA" id="ARBA00004123"/>
    </source>
</evidence>
<keyword evidence="2" id="KW-0479">Metal-binding</keyword>
<keyword evidence="7" id="KW-1185">Reference proteome</keyword>
<dbReference type="KEGG" id="nnu:104601077"/>
<dbReference type="InterPro" id="IPR008906">
    <property type="entry name" value="HATC_C_dom"/>
</dbReference>
<evidence type="ECO:0000256" key="2">
    <source>
        <dbReference type="ARBA" id="ARBA00022723"/>
    </source>
</evidence>
<dbReference type="Pfam" id="PF05699">
    <property type="entry name" value="Dimer_Tnp_hAT"/>
    <property type="match status" value="1"/>
</dbReference>
<comment type="subcellular location">
    <subcellularLocation>
        <location evidence="1">Nucleus</location>
    </subcellularLocation>
</comment>
<dbReference type="Pfam" id="PF02892">
    <property type="entry name" value="zf-BED"/>
    <property type="match status" value="1"/>
</dbReference>
<evidence type="ECO:0000256" key="6">
    <source>
        <dbReference type="ARBA" id="ARBA00023242"/>
    </source>
</evidence>
<dbReference type="OMA" id="HNLQSMV"/>
<dbReference type="STRING" id="4432.A0A1U8A5T0"/>
<organism evidence="7 8">
    <name type="scientific">Nelumbo nucifera</name>
    <name type="common">Sacred lotus</name>
    <dbReference type="NCBI Taxonomy" id="4432"/>
    <lineage>
        <taxon>Eukaryota</taxon>
        <taxon>Viridiplantae</taxon>
        <taxon>Streptophyta</taxon>
        <taxon>Embryophyta</taxon>
        <taxon>Tracheophyta</taxon>
        <taxon>Spermatophyta</taxon>
        <taxon>Magnoliopsida</taxon>
        <taxon>Proteales</taxon>
        <taxon>Nelumbonaceae</taxon>
        <taxon>Nelumbo</taxon>
    </lineage>
</organism>
<dbReference type="GeneID" id="104601077"/>
<dbReference type="Proteomes" id="UP000189703">
    <property type="component" value="Unplaced"/>
</dbReference>
<dbReference type="OrthoDB" id="645489at2759"/>
<keyword evidence="5" id="KW-0238">DNA-binding</keyword>
<protein>
    <submittedName>
        <fullName evidence="8">Uncharacterized protein LOC104601077</fullName>
    </submittedName>
</protein>
<gene>
    <name evidence="8" type="primary">LOC104601077</name>
</gene>
<dbReference type="RefSeq" id="XP_010262570.1">
    <property type="nucleotide sequence ID" value="XM_010264268.1"/>
</dbReference>
<evidence type="ECO:0000256" key="4">
    <source>
        <dbReference type="ARBA" id="ARBA00022833"/>
    </source>
</evidence>
<dbReference type="GO" id="GO:0003677">
    <property type="term" value="F:DNA binding"/>
    <property type="evidence" value="ECO:0007669"/>
    <property type="project" value="UniProtKB-KW"/>
</dbReference>
<evidence type="ECO:0000313" key="8">
    <source>
        <dbReference type="RefSeq" id="XP_010262570.1"/>
    </source>
</evidence>
<dbReference type="InterPro" id="IPR003656">
    <property type="entry name" value="Znf_BED"/>
</dbReference>
<keyword evidence="6" id="KW-0539">Nucleus</keyword>
<dbReference type="PROSITE" id="PS50808">
    <property type="entry name" value="ZF_BED"/>
    <property type="match status" value="1"/>
</dbReference>
<dbReference type="Pfam" id="PF04937">
    <property type="entry name" value="DUF659"/>
    <property type="match status" value="1"/>
</dbReference>
<keyword evidence="4" id="KW-0862">Zinc</keyword>
<dbReference type="GO" id="GO:0046983">
    <property type="term" value="F:protein dimerization activity"/>
    <property type="evidence" value="ECO:0007669"/>
    <property type="project" value="InterPro"/>
</dbReference>
<dbReference type="PANTHER" id="PTHR32166:SF88">
    <property type="entry name" value="HAT TRANSPOSON SUPERFAMILY"/>
    <property type="match status" value="1"/>
</dbReference>
<sequence>MMETELEPMPIGALKRDVAWKHCQMFKFENRTRLKCIYCGKMFSGGGIHRIKEHLAGQKGNGATCPRVHPDVRRIMRQSLEGSIVKSRRKQKRPEDIQNRLLGTGEMETMITQSEAITGLQLLAAPDAGEPHLRLLAKEEEGMTNRRMIGRTGNTSSPPVTPHAHPTSNLTLGLPKGKDQVHMAIGRFLYDVGAPLDAVNSVYFQPMIDAIVSEGLGLKAPSYHDIRGWILKNSVEEVKGVVDQYKGTWAKTGCSILADEWTTETGRILIHFLVYCPEGTVFLKFVDASDIVRSPDVLYELLKNVVEEVGVQNVLQVITDSADHYIIAGKKLTDTFPTMYWTPCAARCINLMLEDFGKFEWINAILEHVKSMTRFIYNHVVVLNMMRKYTYGKDLIQPALTRSATDFTILQNMVNLKSNLQDMVTSQEWMDCPYSKKPEGLTMIDIIYSQSFWSSCSSIIHLTEPLLRVLRMVGSHKRPAMGYIYECMYRAKEAIKKEFVEKKDYLVYWNVIDQRWNKQLTRPLQAAGFYLNPKFFYSIEGDVHNEIMSGMLDCIERLVSEIKIQDKITKELSSYKNAVGDFGRKMAIRARNTMLPAEWWSTYGGGCPNLSRLAIRILNQTCSAVGFKQNEISFKQIHNVTRNQLEHQRLSDLVFVQYNLRLRQRLLRKNQELDAMDPISFDNIDTVENWITEKEAVTMENGSSDWMALDQPLANAMLAPSPNDEAYGLDAGFEDDEIFNGVRDEEENGRQ</sequence>
<accession>A0A1U8A5T0</accession>
<dbReference type="InterPro" id="IPR012337">
    <property type="entry name" value="RNaseH-like_sf"/>
</dbReference>
<proteinExistence type="predicted"/>
<evidence type="ECO:0000256" key="5">
    <source>
        <dbReference type="ARBA" id="ARBA00023125"/>
    </source>
</evidence>